<dbReference type="Proteomes" id="UP001281147">
    <property type="component" value="Unassembled WGS sequence"/>
</dbReference>
<organism evidence="1 2">
    <name type="scientific">Vermiconidia calcicola</name>
    <dbReference type="NCBI Taxonomy" id="1690605"/>
    <lineage>
        <taxon>Eukaryota</taxon>
        <taxon>Fungi</taxon>
        <taxon>Dikarya</taxon>
        <taxon>Ascomycota</taxon>
        <taxon>Pezizomycotina</taxon>
        <taxon>Dothideomycetes</taxon>
        <taxon>Dothideomycetidae</taxon>
        <taxon>Mycosphaerellales</taxon>
        <taxon>Extremaceae</taxon>
        <taxon>Vermiconidia</taxon>
    </lineage>
</organism>
<name>A0ACC3MDA6_9PEZI</name>
<sequence length="574" mass="61731">MANVIEKADAQIASFLSDWSMVTTLIALTIVAFVAYPIIYAAEPDTHPLLLARQSSINPVRRKYESAVYRSPEVPVDTPLRTGLNVKARGAPRWAVGKDGDLRDVWREVQKGGSTAQDGKELPSGLVMTVLGKEEVVEHEIEGLTREIRIMGEHLRSNGCKRVAVYLPNSVEYLSTVFACSFFGLTPILLPYNLPHPKVYEILNTTSADALICAAGNLPLEDVTQECKNLKLLTWVVEKTSRHMDWNGVPDAAQERLNVSVWHDIVEETKPTTNNQLPGNDEGDRPGDVVVVSQPEKKPSAEPKIVTFTQANLVSAIAALISALPLRQRLSAADLVLPASSFSIPYVLCQTMASLYQHASLAITSVAEPGVDLTLATRSTAPTVITASAETMAALHDKEATAGMGSIAKRITKYSHSQAMSAGRMPTTDGLLFKLLAPSSTSNKPGRLRLILTSERLGSNTPPLTSTMLSDLRIFTRARICYALTAPQVAGAIAQSHVFDYRREEGSGHGHSGLPLSSVEIKLKNEDDGMVAGSRPEGEIVVSGPAVAAGERGSATVNLGVKGVFREDGTLALV</sequence>
<accession>A0ACC3MDA6</accession>
<reference evidence="1" key="1">
    <citation type="submission" date="2023-07" db="EMBL/GenBank/DDBJ databases">
        <title>Black Yeasts Isolated from many extreme environments.</title>
        <authorList>
            <person name="Coleine C."/>
            <person name="Stajich J.E."/>
            <person name="Selbmann L."/>
        </authorList>
    </citation>
    <scope>NUCLEOTIDE SEQUENCE</scope>
    <source>
        <strain evidence="1">CCFEE 5714</strain>
    </source>
</reference>
<evidence type="ECO:0000313" key="2">
    <source>
        <dbReference type="Proteomes" id="UP001281147"/>
    </source>
</evidence>
<dbReference type="EMBL" id="JAUTXU010000345">
    <property type="protein sequence ID" value="KAK3684444.1"/>
    <property type="molecule type" value="Genomic_DNA"/>
</dbReference>
<keyword evidence="2" id="KW-1185">Reference proteome</keyword>
<protein>
    <submittedName>
        <fullName evidence="1">Uncharacterized protein</fullName>
    </submittedName>
</protein>
<comment type="caution">
    <text evidence="1">The sequence shown here is derived from an EMBL/GenBank/DDBJ whole genome shotgun (WGS) entry which is preliminary data.</text>
</comment>
<gene>
    <name evidence="1" type="ORF">LTR37_020284</name>
</gene>
<evidence type="ECO:0000313" key="1">
    <source>
        <dbReference type="EMBL" id="KAK3684444.1"/>
    </source>
</evidence>
<proteinExistence type="predicted"/>